<sequence length="186" mass="20937">MRRLYTERMILRPWIVADAEALYTYASDPHIGPAAGWMPHTSVAESERVIRTLFSAPDTYAVTLRGDDRPIGCVNLLTGTNSNLPLEENEAEVGYWIGAPFQGRGLIPEAVEALMTHAFADLGLAMLWCGHFDGNLASERVQAKCGFRHRRTETNRYVAPIDAFRTVLISSISRQEWQQRLSARHH</sequence>
<dbReference type="PANTHER" id="PTHR43792:SF8">
    <property type="entry name" value="[RIBOSOMAL PROTEIN US5]-ALANINE N-ACETYLTRANSFERASE"/>
    <property type="match status" value="1"/>
</dbReference>
<dbReference type="InterPro" id="IPR000182">
    <property type="entry name" value="GNAT_dom"/>
</dbReference>
<evidence type="ECO:0000256" key="2">
    <source>
        <dbReference type="ARBA" id="ARBA00023315"/>
    </source>
</evidence>
<organism evidence="5 6">
    <name type="scientific">Candidatus Tidjanibacter faecipullorum</name>
    <dbReference type="NCBI Taxonomy" id="2838766"/>
    <lineage>
        <taxon>Bacteria</taxon>
        <taxon>Pseudomonadati</taxon>
        <taxon>Bacteroidota</taxon>
        <taxon>Bacteroidia</taxon>
        <taxon>Bacteroidales</taxon>
        <taxon>Rikenellaceae</taxon>
        <taxon>Tidjanibacter</taxon>
    </lineage>
</organism>
<gene>
    <name evidence="5" type="ORF">H9816_04730</name>
</gene>
<evidence type="ECO:0000259" key="4">
    <source>
        <dbReference type="PROSITE" id="PS51186"/>
    </source>
</evidence>
<dbReference type="EMBL" id="DXCC01000015">
    <property type="protein sequence ID" value="HIZ15196.1"/>
    <property type="molecule type" value="Genomic_DNA"/>
</dbReference>
<protein>
    <submittedName>
        <fullName evidence="5">GNAT family N-acetyltransferase</fullName>
    </submittedName>
</protein>
<comment type="similarity">
    <text evidence="3">Belongs to the acetyltransferase family. RimJ subfamily.</text>
</comment>
<dbReference type="InterPro" id="IPR051531">
    <property type="entry name" value="N-acetyltransferase"/>
</dbReference>
<proteinExistence type="inferred from homology"/>
<dbReference type="GO" id="GO:0016747">
    <property type="term" value="F:acyltransferase activity, transferring groups other than amino-acyl groups"/>
    <property type="evidence" value="ECO:0007669"/>
    <property type="project" value="InterPro"/>
</dbReference>
<evidence type="ECO:0000256" key="3">
    <source>
        <dbReference type="ARBA" id="ARBA00038502"/>
    </source>
</evidence>
<evidence type="ECO:0000256" key="1">
    <source>
        <dbReference type="ARBA" id="ARBA00022679"/>
    </source>
</evidence>
<feature type="domain" description="N-acetyltransferase" evidence="4">
    <location>
        <begin position="9"/>
        <end position="162"/>
    </location>
</feature>
<reference evidence="5" key="2">
    <citation type="submission" date="2021-04" db="EMBL/GenBank/DDBJ databases">
        <authorList>
            <person name="Gilroy R."/>
        </authorList>
    </citation>
    <scope>NUCLEOTIDE SEQUENCE</scope>
    <source>
        <strain evidence="5">ChiHjej11B10-19426</strain>
    </source>
</reference>
<dbReference type="Pfam" id="PF13302">
    <property type="entry name" value="Acetyltransf_3"/>
    <property type="match status" value="1"/>
</dbReference>
<accession>A0A9D2ILF7</accession>
<dbReference type="AlphaFoldDB" id="A0A9D2ILF7"/>
<dbReference type="PANTHER" id="PTHR43792">
    <property type="entry name" value="GNAT FAMILY, PUTATIVE (AFU_ORTHOLOGUE AFUA_3G00765)-RELATED-RELATED"/>
    <property type="match status" value="1"/>
</dbReference>
<comment type="caution">
    <text evidence="5">The sequence shown here is derived from an EMBL/GenBank/DDBJ whole genome shotgun (WGS) entry which is preliminary data.</text>
</comment>
<keyword evidence="1" id="KW-0808">Transferase</keyword>
<reference evidence="5" key="1">
    <citation type="journal article" date="2021" name="PeerJ">
        <title>Extensive microbial diversity within the chicken gut microbiome revealed by metagenomics and culture.</title>
        <authorList>
            <person name="Gilroy R."/>
            <person name="Ravi A."/>
            <person name="Getino M."/>
            <person name="Pursley I."/>
            <person name="Horton D.L."/>
            <person name="Alikhan N.F."/>
            <person name="Baker D."/>
            <person name="Gharbi K."/>
            <person name="Hall N."/>
            <person name="Watson M."/>
            <person name="Adriaenssens E.M."/>
            <person name="Foster-Nyarko E."/>
            <person name="Jarju S."/>
            <person name="Secka A."/>
            <person name="Antonio M."/>
            <person name="Oren A."/>
            <person name="Chaudhuri R.R."/>
            <person name="La Ragione R."/>
            <person name="Hildebrand F."/>
            <person name="Pallen M.J."/>
        </authorList>
    </citation>
    <scope>NUCLEOTIDE SEQUENCE</scope>
    <source>
        <strain evidence="5">ChiHjej11B10-19426</strain>
    </source>
</reference>
<keyword evidence="2" id="KW-0012">Acyltransferase</keyword>
<name>A0A9D2ILF7_9BACT</name>
<dbReference type="InterPro" id="IPR016181">
    <property type="entry name" value="Acyl_CoA_acyltransferase"/>
</dbReference>
<dbReference type="SUPFAM" id="SSF55729">
    <property type="entry name" value="Acyl-CoA N-acyltransferases (Nat)"/>
    <property type="match status" value="1"/>
</dbReference>
<evidence type="ECO:0000313" key="6">
    <source>
        <dbReference type="Proteomes" id="UP000824014"/>
    </source>
</evidence>
<dbReference type="PROSITE" id="PS51186">
    <property type="entry name" value="GNAT"/>
    <property type="match status" value="1"/>
</dbReference>
<dbReference type="Gene3D" id="3.40.630.30">
    <property type="match status" value="1"/>
</dbReference>
<dbReference type="Proteomes" id="UP000824014">
    <property type="component" value="Unassembled WGS sequence"/>
</dbReference>
<evidence type="ECO:0000313" key="5">
    <source>
        <dbReference type="EMBL" id="HIZ15196.1"/>
    </source>
</evidence>